<dbReference type="EMBL" id="OJIN01000060">
    <property type="protein sequence ID" value="SPD72745.1"/>
    <property type="molecule type" value="Genomic_DNA"/>
</dbReference>
<protein>
    <recommendedName>
        <fullName evidence="2">DNA recombination-mediator protein A</fullName>
    </recommendedName>
</protein>
<proteinExistence type="predicted"/>
<evidence type="ECO:0000313" key="1">
    <source>
        <dbReference type="EMBL" id="SPD72745.1"/>
    </source>
</evidence>
<dbReference type="AlphaFoldDB" id="A0A445MTH3"/>
<evidence type="ECO:0008006" key="2">
    <source>
        <dbReference type="Google" id="ProtNLM"/>
    </source>
</evidence>
<dbReference type="Gene3D" id="3.40.50.450">
    <property type="match status" value="1"/>
</dbReference>
<accession>A0A445MTH3</accession>
<reference evidence="1" key="1">
    <citation type="submission" date="2018-01" db="EMBL/GenBank/DDBJ databases">
        <authorList>
            <person name="Regsiter A."/>
            <person name="William W."/>
        </authorList>
    </citation>
    <scope>NUCLEOTIDE SEQUENCE</scope>
    <source>
        <strain evidence="1">TRIP AH-1</strain>
    </source>
</reference>
<organism evidence="1">
    <name type="scientific">uncultured Desulfobacterium sp</name>
    <dbReference type="NCBI Taxonomy" id="201089"/>
    <lineage>
        <taxon>Bacteria</taxon>
        <taxon>Pseudomonadati</taxon>
        <taxon>Thermodesulfobacteriota</taxon>
        <taxon>Desulfobacteria</taxon>
        <taxon>Desulfobacterales</taxon>
        <taxon>Desulfobacteriaceae</taxon>
        <taxon>Desulfobacterium</taxon>
        <taxon>environmental samples</taxon>
    </lineage>
</organism>
<sequence>MELLNLPKTALFCSNRCPGDAILTVYDQSLKWRDEGLCVIGGFHSPIEKECLKILLHGVQPIIICTGSSIVSMRIPREWRSGTAAGRILLLSPFETNHRRVSTELAEFRNRFTSALADEAYFVHITSGGKTAQLAEQVTKWRIPVYGKSHED</sequence>
<gene>
    <name evidence="1" type="ORF">PITCH_A1520003</name>
</gene>
<name>A0A445MTH3_9BACT</name>